<accession>A0A0M4KYW6</accession>
<dbReference type="EMBL" id="KT218684">
    <property type="protein sequence ID" value="ALD88434.1"/>
    <property type="molecule type" value="Genomic_DNA"/>
</dbReference>
<evidence type="ECO:0000256" key="10">
    <source>
        <dbReference type="ARBA" id="ARBA00023128"/>
    </source>
</evidence>
<dbReference type="InterPro" id="IPR001421">
    <property type="entry name" value="ATP8_metazoa"/>
</dbReference>
<evidence type="ECO:0000256" key="1">
    <source>
        <dbReference type="ARBA" id="ARBA00004304"/>
    </source>
</evidence>
<dbReference type="RefSeq" id="YP_009169974.1">
    <property type="nucleotide sequence ID" value="NC_028016.1"/>
</dbReference>
<comment type="subcellular location">
    <subcellularLocation>
        <location evidence="1 12">Mitochondrion membrane</location>
        <topology evidence="1 12">Single-pass membrane protein</topology>
    </subcellularLocation>
</comment>
<evidence type="ECO:0000256" key="11">
    <source>
        <dbReference type="ARBA" id="ARBA00023136"/>
    </source>
</evidence>
<keyword evidence="8 13" id="KW-1133">Transmembrane helix</keyword>
<evidence type="ECO:0000256" key="4">
    <source>
        <dbReference type="ARBA" id="ARBA00022448"/>
    </source>
</evidence>
<evidence type="ECO:0000256" key="2">
    <source>
        <dbReference type="ARBA" id="ARBA00008892"/>
    </source>
</evidence>
<dbReference type="GO" id="GO:0045259">
    <property type="term" value="C:proton-transporting ATP synthase complex"/>
    <property type="evidence" value="ECO:0007669"/>
    <property type="project" value="UniProtKB-KW"/>
</dbReference>
<reference evidence="14" key="1">
    <citation type="submission" date="2015-06" db="EMBL/GenBank/DDBJ databases">
        <title>The complete mitochondrial genome of Anopheles sinensis.</title>
        <authorList>
            <person name="Ma Y."/>
            <person name="Wang Y."/>
        </authorList>
    </citation>
    <scope>NUCLEOTIDE SEQUENCE</scope>
</reference>
<geneLocation type="mitochondrion" evidence="14"/>
<keyword evidence="11 13" id="KW-0472">Membrane</keyword>
<evidence type="ECO:0000256" key="8">
    <source>
        <dbReference type="ARBA" id="ARBA00022989"/>
    </source>
</evidence>
<evidence type="ECO:0000256" key="5">
    <source>
        <dbReference type="ARBA" id="ARBA00022547"/>
    </source>
</evidence>
<dbReference type="GeneID" id="26043455"/>
<feature type="transmembrane region" description="Helical" evidence="13">
    <location>
        <begin position="6"/>
        <end position="31"/>
    </location>
</feature>
<keyword evidence="10 12" id="KW-0496">Mitochondrion</keyword>
<dbReference type="GO" id="GO:0031966">
    <property type="term" value="C:mitochondrial membrane"/>
    <property type="evidence" value="ECO:0007669"/>
    <property type="project" value="UniProtKB-SubCell"/>
</dbReference>
<sequence length="53" mass="6486">MPQMAPINWLILFFVFSITLVIFNILNYFCFSYTPLKTSQHLNIKFNKLNWKW</sequence>
<dbReference type="Pfam" id="PF00895">
    <property type="entry name" value="ATP-synt_8"/>
    <property type="match status" value="1"/>
</dbReference>
<dbReference type="GO" id="GO:0015986">
    <property type="term" value="P:proton motive force-driven ATP synthesis"/>
    <property type="evidence" value="ECO:0007669"/>
    <property type="project" value="InterPro"/>
</dbReference>
<keyword evidence="9 12" id="KW-0406">Ion transport</keyword>
<evidence type="ECO:0000256" key="13">
    <source>
        <dbReference type="SAM" id="Phobius"/>
    </source>
</evidence>
<gene>
    <name evidence="14" type="primary">ATP8</name>
</gene>
<dbReference type="GO" id="GO:0015078">
    <property type="term" value="F:proton transmembrane transporter activity"/>
    <property type="evidence" value="ECO:0007669"/>
    <property type="project" value="InterPro"/>
</dbReference>
<evidence type="ECO:0000256" key="6">
    <source>
        <dbReference type="ARBA" id="ARBA00022692"/>
    </source>
</evidence>
<keyword evidence="7 12" id="KW-0375">Hydrogen ion transport</keyword>
<comment type="subunit">
    <text evidence="3">F-type ATPases have 2 components, CF(1) - the catalytic core - and CF(0) - the membrane proton channel.</text>
</comment>
<keyword evidence="6 12" id="KW-0812">Transmembrane</keyword>
<evidence type="ECO:0000256" key="9">
    <source>
        <dbReference type="ARBA" id="ARBA00023065"/>
    </source>
</evidence>
<dbReference type="AlphaFoldDB" id="A0A0M4KYW6"/>
<dbReference type="CTD" id="4509"/>
<evidence type="ECO:0000313" key="14">
    <source>
        <dbReference type="EMBL" id="ALD88434.1"/>
    </source>
</evidence>
<protein>
    <recommendedName>
        <fullName evidence="12">ATP synthase complex subunit 8</fullName>
    </recommendedName>
</protein>
<proteinExistence type="inferred from homology"/>
<comment type="similarity">
    <text evidence="2 12">Belongs to the ATPase protein 8 family.</text>
</comment>
<name>A0A0M4KYW6_ANOSI</name>
<keyword evidence="4 12" id="KW-0813">Transport</keyword>
<keyword evidence="5 12" id="KW-0138">CF(0)</keyword>
<evidence type="ECO:0000256" key="12">
    <source>
        <dbReference type="RuleBase" id="RU003661"/>
    </source>
</evidence>
<organism evidence="14">
    <name type="scientific">Anopheles sinensis</name>
    <name type="common">Mosquito</name>
    <dbReference type="NCBI Taxonomy" id="74873"/>
    <lineage>
        <taxon>Eukaryota</taxon>
        <taxon>Metazoa</taxon>
        <taxon>Ecdysozoa</taxon>
        <taxon>Arthropoda</taxon>
        <taxon>Hexapoda</taxon>
        <taxon>Insecta</taxon>
        <taxon>Pterygota</taxon>
        <taxon>Neoptera</taxon>
        <taxon>Endopterygota</taxon>
        <taxon>Diptera</taxon>
        <taxon>Nematocera</taxon>
        <taxon>Culicoidea</taxon>
        <taxon>Culicidae</taxon>
        <taxon>Anophelinae</taxon>
        <taxon>Anopheles</taxon>
    </lineage>
</organism>
<evidence type="ECO:0000256" key="3">
    <source>
        <dbReference type="ARBA" id="ARBA00011291"/>
    </source>
</evidence>
<evidence type="ECO:0000256" key="7">
    <source>
        <dbReference type="ARBA" id="ARBA00022781"/>
    </source>
</evidence>